<dbReference type="EMBL" id="LXEU01000085">
    <property type="protein sequence ID" value="OAT46250.1"/>
    <property type="molecule type" value="Genomic_DNA"/>
</dbReference>
<dbReference type="Pfam" id="PF04550">
    <property type="entry name" value="Phage_holin_3_2"/>
    <property type="match status" value="1"/>
</dbReference>
<dbReference type="Proteomes" id="UP000078386">
    <property type="component" value="Unassembled WGS sequence"/>
</dbReference>
<keyword evidence="1" id="KW-1133">Transmembrane helix</keyword>
<dbReference type="InterPro" id="IPR007633">
    <property type="entry name" value="Phage_P2_Holin"/>
</dbReference>
<name>A0A1B7JE66_9ENTR</name>
<dbReference type="GO" id="GO:0044660">
    <property type="term" value="P:viral release via pore formation in host cell membrane"/>
    <property type="evidence" value="ECO:0007669"/>
    <property type="project" value="InterPro"/>
</dbReference>
<dbReference type="AlphaFoldDB" id="A0A1B7JE66"/>
<dbReference type="PATRIC" id="fig|1354264.4.peg.4368"/>
<evidence type="ECO:0000256" key="1">
    <source>
        <dbReference type="SAM" id="Phobius"/>
    </source>
</evidence>
<protein>
    <submittedName>
        <fullName evidence="2">Holin</fullName>
    </submittedName>
</protein>
<evidence type="ECO:0000313" key="2">
    <source>
        <dbReference type="EMBL" id="OAT46250.1"/>
    </source>
</evidence>
<feature type="transmembrane region" description="Helical" evidence="1">
    <location>
        <begin position="62"/>
        <end position="83"/>
    </location>
</feature>
<gene>
    <name evidence="2" type="ORF">M989_04222</name>
</gene>
<sequence>MQEHEKSLYTLIAIGLMVALGKLLTSDDVITPRLFFGRLILGGLVSTAAGAVLFQIPDASPLAVNSLGTILAIAGYQSVEIYLRRRAAGKKGSGENDVK</sequence>
<reference evidence="2 3" key="1">
    <citation type="submission" date="2016-04" db="EMBL/GenBank/DDBJ databases">
        <title>ATOL: Assembling a taxonomically balanced genome-scale reconstruction of the evolutionary history of the Enterobacteriaceae.</title>
        <authorList>
            <person name="Plunkett G.III."/>
            <person name="Neeno-Eckwall E.C."/>
            <person name="Glasner J.D."/>
            <person name="Perna N.T."/>
        </authorList>
    </citation>
    <scope>NUCLEOTIDE SEQUENCE [LARGE SCALE GENOMIC DNA]</scope>
    <source>
        <strain evidence="2 3">ATCC 51603</strain>
    </source>
</reference>
<comment type="caution">
    <text evidence="2">The sequence shown here is derived from an EMBL/GenBank/DDBJ whole genome shotgun (WGS) entry which is preliminary data.</text>
</comment>
<dbReference type="RefSeq" id="WP_064548611.1">
    <property type="nucleotide sequence ID" value="NZ_LXEU01000085.1"/>
</dbReference>
<keyword evidence="1" id="KW-0812">Transmembrane</keyword>
<proteinExistence type="predicted"/>
<keyword evidence="3" id="KW-1185">Reference proteome</keyword>
<evidence type="ECO:0000313" key="3">
    <source>
        <dbReference type="Proteomes" id="UP000078386"/>
    </source>
</evidence>
<keyword evidence="1" id="KW-0472">Membrane</keyword>
<accession>A0A1B7JE66</accession>
<feature type="transmembrane region" description="Helical" evidence="1">
    <location>
        <begin position="36"/>
        <end position="56"/>
    </location>
</feature>
<organism evidence="2 3">
    <name type="scientific">Kluyvera georgiana ATCC 51603</name>
    <dbReference type="NCBI Taxonomy" id="1354264"/>
    <lineage>
        <taxon>Bacteria</taxon>
        <taxon>Pseudomonadati</taxon>
        <taxon>Pseudomonadota</taxon>
        <taxon>Gammaproteobacteria</taxon>
        <taxon>Enterobacterales</taxon>
        <taxon>Enterobacteriaceae</taxon>
        <taxon>Kluyvera</taxon>
    </lineage>
</organism>